<gene>
    <name evidence="4" type="ORF">GCM10010446_52860</name>
</gene>
<name>A0ABP6K4I8_9ACTN</name>
<protein>
    <recommendedName>
        <fullName evidence="3">SWIM-type domain-containing protein</fullName>
    </recommendedName>
</protein>
<dbReference type="RefSeq" id="WP_344498073.1">
    <property type="nucleotide sequence ID" value="NZ_BAAAUD010000051.1"/>
</dbReference>
<keyword evidence="1" id="KW-0479">Metal-binding</keyword>
<proteinExistence type="predicted"/>
<accession>A0ABP6K4I8</accession>
<dbReference type="InterPro" id="IPR007527">
    <property type="entry name" value="Znf_SWIM"/>
</dbReference>
<dbReference type="PANTHER" id="PTHR38133">
    <property type="entry name" value="SLR1429 PROTEIN"/>
    <property type="match status" value="1"/>
</dbReference>
<reference evidence="5" key="1">
    <citation type="journal article" date="2019" name="Int. J. Syst. Evol. Microbiol.">
        <title>The Global Catalogue of Microorganisms (GCM) 10K type strain sequencing project: providing services to taxonomists for standard genome sequencing and annotation.</title>
        <authorList>
            <consortium name="The Broad Institute Genomics Platform"/>
            <consortium name="The Broad Institute Genome Sequencing Center for Infectious Disease"/>
            <person name="Wu L."/>
            <person name="Ma J."/>
        </authorList>
    </citation>
    <scope>NUCLEOTIDE SEQUENCE [LARGE SCALE GENOMIC DNA]</scope>
    <source>
        <strain evidence="5">JCM 9088</strain>
    </source>
</reference>
<dbReference type="EMBL" id="BAAAUD010000051">
    <property type="protein sequence ID" value="GAA2960775.1"/>
    <property type="molecule type" value="Genomic_DNA"/>
</dbReference>
<dbReference type="PROSITE" id="PS50966">
    <property type="entry name" value="ZF_SWIM"/>
    <property type="match status" value="1"/>
</dbReference>
<feature type="domain" description="SWIM-type" evidence="3">
    <location>
        <begin position="112"/>
        <end position="147"/>
    </location>
</feature>
<keyword evidence="5" id="KW-1185">Reference proteome</keyword>
<evidence type="ECO:0000256" key="2">
    <source>
        <dbReference type="SAM" id="MobiDB-lite"/>
    </source>
</evidence>
<keyword evidence="1" id="KW-0863">Zinc-finger</keyword>
<sequence>MSASGAKPGSSWWGSAWTEALEALSLDPARLARGRTYASEGNVGAISVAPGRIVTYVRGSRPRPYRTEIRLRALDDEDWERFLATAAANPAHIAALLDKDMPHSLVDSAAEAGVDLLPAPGDLVPSCSCPDRGHPCKHAAALCYETARLLDADPFVLLLMRGRAERDLLDDLARRNAALSVREKPAPPPFPGVPAAAALGPRTLPPLPGPLPVPPHPGHACGAYPGTRGAPDPLTLDLLVTDAAARAHTLLTSGTDPVATLTPWQDAVRLAAAQPGSGLTAATRTLYAALARATGRTPTDLARAVAAWQQGGPTGLSVLETPWDPPAGPFDRARPALAAAGLPRLRPHRNRLGDAERGIQLRLGQDDRWYPYESDPGTDDWWPTGTPDRDPVDALTALLDT</sequence>
<comment type="caution">
    <text evidence="4">The sequence shown here is derived from an EMBL/GenBank/DDBJ whole genome shotgun (WGS) entry which is preliminary data.</text>
</comment>
<evidence type="ECO:0000313" key="5">
    <source>
        <dbReference type="Proteomes" id="UP001500403"/>
    </source>
</evidence>
<dbReference type="Proteomes" id="UP001500403">
    <property type="component" value="Unassembled WGS sequence"/>
</dbReference>
<evidence type="ECO:0000313" key="4">
    <source>
        <dbReference type="EMBL" id="GAA2960775.1"/>
    </source>
</evidence>
<keyword evidence="1" id="KW-0862">Zinc</keyword>
<evidence type="ECO:0000256" key="1">
    <source>
        <dbReference type="PROSITE-ProRule" id="PRU00325"/>
    </source>
</evidence>
<evidence type="ECO:0000259" key="3">
    <source>
        <dbReference type="PROSITE" id="PS50966"/>
    </source>
</evidence>
<feature type="region of interest" description="Disordered" evidence="2">
    <location>
        <begin position="370"/>
        <end position="389"/>
    </location>
</feature>
<dbReference type="Pfam" id="PF04434">
    <property type="entry name" value="SWIM"/>
    <property type="match status" value="1"/>
</dbReference>
<organism evidence="4 5">
    <name type="scientific">Streptomyces enissocaesilis</name>
    <dbReference type="NCBI Taxonomy" id="332589"/>
    <lineage>
        <taxon>Bacteria</taxon>
        <taxon>Bacillati</taxon>
        <taxon>Actinomycetota</taxon>
        <taxon>Actinomycetes</taxon>
        <taxon>Kitasatosporales</taxon>
        <taxon>Streptomycetaceae</taxon>
        <taxon>Streptomyces</taxon>
        <taxon>Streptomyces rochei group</taxon>
    </lineage>
</organism>
<dbReference type="PANTHER" id="PTHR38133:SF1">
    <property type="entry name" value="SLR1429 PROTEIN"/>
    <property type="match status" value="1"/>
</dbReference>